<keyword evidence="6" id="KW-1185">Reference proteome</keyword>
<feature type="region of interest" description="Disordered" evidence="3">
    <location>
        <begin position="550"/>
        <end position="609"/>
    </location>
</feature>
<dbReference type="InterPro" id="IPR032755">
    <property type="entry name" value="TSNAXIP1_N"/>
</dbReference>
<dbReference type="Pfam" id="PF13838">
    <property type="entry name" value="Clathrin_H_link"/>
    <property type="match status" value="1"/>
</dbReference>
<dbReference type="PANTHER" id="PTHR10292:SF11">
    <property type="entry name" value="CLATHRIN HEAVY CHAIN LINKER DOMAIN-CONTAINING PROTEIN 1"/>
    <property type="match status" value="1"/>
</dbReference>
<name>A0A668V582_OREAU</name>
<evidence type="ECO:0000313" key="5">
    <source>
        <dbReference type="Ensembl" id="ENSOABP00000046926.1"/>
    </source>
</evidence>
<feature type="domain" description="Translin-associated factor X-interacting protein 1 N-terminal" evidence="4">
    <location>
        <begin position="31"/>
        <end position="141"/>
    </location>
</feature>
<evidence type="ECO:0000259" key="4">
    <source>
        <dbReference type="Pfam" id="PF15739"/>
    </source>
</evidence>
<gene>
    <name evidence="5" type="primary">CLHC1</name>
</gene>
<dbReference type="InterPro" id="IPR016024">
    <property type="entry name" value="ARM-type_fold"/>
</dbReference>
<dbReference type="OMA" id="EYINCAL"/>
<sequence length="609" mass="67502">MSEAQMSRSSRFTAGILTADSDQSFIQSLYEFMEHEKKCLQCPGEGPDELRYTVHRSAFSKVIGRATAYKRLLLAIKSEYDSTIRELQRREEEARAARLTVAASESRLKSLLTCERQAAHLRERISTLQRETAELQEEIEREKTSKEQSTWIPGLTVAESEDPEALGGYLKDMEAQRDALLDRKSHCVPLEVKTKLDAELQAAKRRRDELSAENNHLTVLYKRLRSVWDCLSSWEEEGQPVPLEELVGSTLENIREADGMDEDICSIKQLFEDQEPTRADASELVIDYLDRFLELFESAQYEDAALSAARAPRGVLRNIDTMEMFKGVEVLPGSLSPSFLFFWALLFTAGANGELSAPLSLQGVSCALQSGALQLVSYAVTHKKLTFTEELGDILTEHAQENPGVADLCLTLATIIYEACRLHRKAALSMCRRGLIHSAAEFLKHCKDLTAEDSMWVLCRSPSLSLLQLLTEPLQDSAAILSVGGACAALLADPQRRSVALQLLDSFVSQGRAKLVSTTKHSFNKGFRGSDRGGCRLLGGRVDPRGVSVLRAGAGRPEPGHPVHPAESERDQNRDPGPGGSPAHGARLPVKTRLEGRISPSHETTDRFW</sequence>
<dbReference type="AlphaFoldDB" id="A0A668V582"/>
<keyword evidence="1 2" id="KW-0175">Coiled coil</keyword>
<evidence type="ECO:0000256" key="2">
    <source>
        <dbReference type="SAM" id="Coils"/>
    </source>
</evidence>
<organism evidence="5 6">
    <name type="scientific">Oreochromis aureus</name>
    <name type="common">Israeli tilapia</name>
    <name type="synonym">Chromis aureus</name>
    <dbReference type="NCBI Taxonomy" id="47969"/>
    <lineage>
        <taxon>Eukaryota</taxon>
        <taxon>Metazoa</taxon>
        <taxon>Chordata</taxon>
        <taxon>Craniata</taxon>
        <taxon>Vertebrata</taxon>
        <taxon>Euteleostomi</taxon>
        <taxon>Actinopterygii</taxon>
        <taxon>Neopterygii</taxon>
        <taxon>Teleostei</taxon>
        <taxon>Neoteleostei</taxon>
        <taxon>Acanthomorphata</taxon>
        <taxon>Ovalentaria</taxon>
        <taxon>Cichlomorphae</taxon>
        <taxon>Cichliformes</taxon>
        <taxon>Cichlidae</taxon>
        <taxon>African cichlids</taxon>
        <taxon>Pseudocrenilabrinae</taxon>
        <taxon>Oreochromini</taxon>
        <taxon>Oreochromis</taxon>
    </lineage>
</organism>
<feature type="compositionally biased region" description="Basic and acidic residues" evidence="3">
    <location>
        <begin position="558"/>
        <end position="574"/>
    </location>
</feature>
<evidence type="ECO:0000313" key="6">
    <source>
        <dbReference type="Proteomes" id="UP000472276"/>
    </source>
</evidence>
<evidence type="ECO:0000256" key="3">
    <source>
        <dbReference type="SAM" id="MobiDB-lite"/>
    </source>
</evidence>
<dbReference type="Proteomes" id="UP000472276">
    <property type="component" value="Unassembled WGS sequence"/>
</dbReference>
<evidence type="ECO:0000256" key="1">
    <source>
        <dbReference type="ARBA" id="ARBA00023054"/>
    </source>
</evidence>
<protein>
    <recommendedName>
        <fullName evidence="4">Translin-associated factor X-interacting protein 1 N-terminal domain-containing protein</fullName>
    </recommendedName>
</protein>
<dbReference type="Gene3D" id="1.25.40.30">
    <property type="match status" value="1"/>
</dbReference>
<reference evidence="5" key="1">
    <citation type="submission" date="2025-08" db="UniProtKB">
        <authorList>
            <consortium name="Ensembl"/>
        </authorList>
    </citation>
    <scope>IDENTIFICATION</scope>
</reference>
<reference evidence="5" key="2">
    <citation type="submission" date="2025-09" db="UniProtKB">
        <authorList>
            <consortium name="Ensembl"/>
        </authorList>
    </citation>
    <scope>IDENTIFICATION</scope>
</reference>
<dbReference type="PANTHER" id="PTHR10292">
    <property type="entry name" value="CLATHRIN HEAVY CHAIN RELATED"/>
    <property type="match status" value="1"/>
</dbReference>
<dbReference type="Ensembl" id="ENSOABT00000048141.2">
    <property type="protein sequence ID" value="ENSOABP00000046926.1"/>
    <property type="gene ID" value="ENSOABG00000020969.2"/>
</dbReference>
<accession>A0A668V582</accession>
<dbReference type="Pfam" id="PF15739">
    <property type="entry name" value="TSNAXIP1_N"/>
    <property type="match status" value="1"/>
</dbReference>
<proteinExistence type="predicted"/>
<dbReference type="InterPro" id="IPR012331">
    <property type="entry name" value="Clathrin_H-chain_linker"/>
</dbReference>
<dbReference type="SUPFAM" id="SSF48371">
    <property type="entry name" value="ARM repeat"/>
    <property type="match status" value="1"/>
</dbReference>
<feature type="coiled-coil region" evidence="2">
    <location>
        <begin position="193"/>
        <end position="220"/>
    </location>
</feature>
<feature type="coiled-coil region" evidence="2">
    <location>
        <begin position="77"/>
        <end position="148"/>
    </location>
</feature>